<proteinExistence type="predicted"/>
<reference evidence="1 2" key="1">
    <citation type="journal article" date="2010" name="DNA Res.">
        <title>Genome sequence of Kitasatospora setae NBRC 14216T: an evolutionary snapshot of the family Streptomycetaceae.</title>
        <authorList>
            <person name="Ichikawa N."/>
            <person name="Oguchi A."/>
            <person name="Ikeda H."/>
            <person name="Ishikawa J."/>
            <person name="Kitani S."/>
            <person name="Watanabe Y."/>
            <person name="Nakamura S."/>
            <person name="Katano Y."/>
            <person name="Kishi E."/>
            <person name="Sasagawa M."/>
            <person name="Ankai A."/>
            <person name="Fukui S."/>
            <person name="Hashimoto Y."/>
            <person name="Kamata S."/>
            <person name="Otoguro M."/>
            <person name="Tanikawa S."/>
            <person name="Nihira T."/>
            <person name="Horinouchi S."/>
            <person name="Ohnishi Y."/>
            <person name="Hayakawa M."/>
            <person name="Kuzuyama T."/>
            <person name="Arisawa A."/>
            <person name="Nomoto F."/>
            <person name="Miura H."/>
            <person name="Takahashi Y."/>
            <person name="Fujita N."/>
        </authorList>
    </citation>
    <scope>NUCLEOTIDE SEQUENCE [LARGE SCALE GENOMIC DNA]</scope>
    <source>
        <strain evidence="2">ATCC 33774 / DSM 43861 / JCM 3304 / KCC A-0304 / NBRC 14216 / KM-6054</strain>
    </source>
</reference>
<evidence type="ECO:0000313" key="1">
    <source>
        <dbReference type="EMBL" id="BAJ30946.1"/>
    </source>
</evidence>
<dbReference type="HOGENOM" id="CLU_102960_0_0_11"/>
<dbReference type="Proteomes" id="UP000007076">
    <property type="component" value="Chromosome"/>
</dbReference>
<dbReference type="PATRIC" id="fig|452652.3.peg.5168"/>
<accession>E4NHG6</accession>
<organism evidence="1 2">
    <name type="scientific">Kitasatospora setae (strain ATCC 33774 / DSM 43861 / JCM 3304 / KCC A-0304 / NBRC 14216 / KM-6054)</name>
    <name type="common">Streptomyces setae</name>
    <dbReference type="NCBI Taxonomy" id="452652"/>
    <lineage>
        <taxon>Bacteria</taxon>
        <taxon>Bacillati</taxon>
        <taxon>Actinomycetota</taxon>
        <taxon>Actinomycetes</taxon>
        <taxon>Kitasatosporales</taxon>
        <taxon>Streptomycetaceae</taxon>
        <taxon>Kitasatospora</taxon>
    </lineage>
</organism>
<dbReference type="EMBL" id="AP010968">
    <property type="protein sequence ID" value="BAJ30946.1"/>
    <property type="molecule type" value="Genomic_DNA"/>
</dbReference>
<dbReference type="RefSeq" id="WP_014138244.1">
    <property type="nucleotide sequence ID" value="NC_016109.1"/>
</dbReference>
<evidence type="ECO:0000313" key="2">
    <source>
        <dbReference type="Proteomes" id="UP000007076"/>
    </source>
</evidence>
<gene>
    <name evidence="1" type="ordered locus">KSE_51670</name>
</gene>
<dbReference type="KEGG" id="ksk:KSE_51670"/>
<name>E4NHG6_KITSK</name>
<protein>
    <submittedName>
        <fullName evidence="1">Uncharacterized protein</fullName>
    </submittedName>
</protein>
<keyword evidence="2" id="KW-1185">Reference proteome</keyword>
<dbReference type="AlphaFoldDB" id="E4NHG6"/>
<sequence length="215" mass="23794">MTELLDALDHLDAVFAPHAERPVAVEGCAYCHPGGGLALLAGPVGGVPDLLVDAVAGEVPDHWGDFPGLYRRLTPRILRRVALDAAGPDPAVVASRLLAAGWGGWPERPAVERFLRAWWEAILREPSGRHPGEALELLVPLTGSPFRWLERWAAHPDERLSLLVDRWLQRRLEVRFGLHDEAGAAPAELAQWLLTLDPEFLGAYRLREVERIAWS</sequence>
<dbReference type="eggNOG" id="ENOG5033TK9">
    <property type="taxonomic scope" value="Bacteria"/>
</dbReference>